<proteinExistence type="predicted"/>
<sequence>MPYDTAIEKSWQELEKLSGETNFSVYFMNDEYTVDTKAREILSLSCNVRTKDYLTILLLHYLARSIKGLAKISEEWISFKLLPGGDGYYPTFKKRVIDKILRKYGQHPEALLELIERFNAKRTQIADISVVIEAFKGVPVLLTAWKGDDEFSPEINVHFDKSICDIFCTEDIVVMSEAIAGRI</sequence>
<evidence type="ECO:0000313" key="3">
    <source>
        <dbReference type="Proteomes" id="UP000229641"/>
    </source>
</evidence>
<dbReference type="EMBL" id="PCWA01000054">
    <property type="protein sequence ID" value="PIQ89289.1"/>
    <property type="molecule type" value="Genomic_DNA"/>
</dbReference>
<protein>
    <recommendedName>
        <fullName evidence="1">DUF3786 domain-containing protein</fullName>
    </recommendedName>
</protein>
<dbReference type="Proteomes" id="UP000229641">
    <property type="component" value="Unassembled WGS sequence"/>
</dbReference>
<reference evidence="2 3" key="1">
    <citation type="submission" date="2017-09" db="EMBL/GenBank/DDBJ databases">
        <title>Depth-based differentiation of microbial function through sediment-hosted aquifers and enrichment of novel symbionts in the deep terrestrial subsurface.</title>
        <authorList>
            <person name="Probst A.J."/>
            <person name="Ladd B."/>
            <person name="Jarett J.K."/>
            <person name="Geller-Mcgrath D.E."/>
            <person name="Sieber C.M."/>
            <person name="Emerson J.B."/>
            <person name="Anantharaman K."/>
            <person name="Thomas B.C."/>
            <person name="Malmstrom R."/>
            <person name="Stieglmeier M."/>
            <person name="Klingl A."/>
            <person name="Woyke T."/>
            <person name="Ryan C.M."/>
            <person name="Banfield J.F."/>
        </authorList>
    </citation>
    <scope>NUCLEOTIDE SEQUENCE [LARGE SCALE GENOMIC DNA]</scope>
    <source>
        <strain evidence="2">CG11_big_fil_rev_8_21_14_0_20_42_13</strain>
    </source>
</reference>
<evidence type="ECO:0000259" key="1">
    <source>
        <dbReference type="Pfam" id="PF12654"/>
    </source>
</evidence>
<gene>
    <name evidence="2" type="ORF">COV72_03870</name>
</gene>
<accession>A0A2H0LXY6</accession>
<feature type="domain" description="DUF3786" evidence="1">
    <location>
        <begin position="17"/>
        <end position="180"/>
    </location>
</feature>
<evidence type="ECO:0000313" key="2">
    <source>
        <dbReference type="EMBL" id="PIQ89289.1"/>
    </source>
</evidence>
<name>A0A2H0LXY6_9BACT</name>
<comment type="caution">
    <text evidence="2">The sequence shown here is derived from an EMBL/GenBank/DDBJ whole genome shotgun (WGS) entry which is preliminary data.</text>
</comment>
<dbReference type="InterPro" id="IPR024264">
    <property type="entry name" value="DUF3786"/>
</dbReference>
<dbReference type="AlphaFoldDB" id="A0A2H0LXY6"/>
<dbReference type="Pfam" id="PF12654">
    <property type="entry name" value="DUF3786"/>
    <property type="match status" value="1"/>
</dbReference>
<organism evidence="2 3">
    <name type="scientific">Candidatus Ghiorseimicrobium undicola</name>
    <dbReference type="NCBI Taxonomy" id="1974746"/>
    <lineage>
        <taxon>Bacteria</taxon>
        <taxon>Pseudomonadati</taxon>
        <taxon>Candidatus Omnitrophota</taxon>
        <taxon>Candidatus Ghiorseimicrobium</taxon>
    </lineage>
</organism>